<gene>
    <name evidence="1" type="ORF">CCR94_15975</name>
</gene>
<proteinExistence type="predicted"/>
<evidence type="ECO:0000313" key="2">
    <source>
        <dbReference type="Proteomes" id="UP000239089"/>
    </source>
</evidence>
<dbReference type="EMBL" id="NHSJ01000098">
    <property type="protein sequence ID" value="PPQ29102.1"/>
    <property type="molecule type" value="Genomic_DNA"/>
</dbReference>
<reference evidence="1 2" key="1">
    <citation type="journal article" date="2018" name="Arch. Microbiol.">
        <title>New insights into the metabolic potential of the phototrophic purple bacterium Rhodopila globiformis DSM 161(T) from its draft genome sequence and evidence for a vanadium-dependent nitrogenase.</title>
        <authorList>
            <person name="Imhoff J.F."/>
            <person name="Rahn T."/>
            <person name="Kunzel S."/>
            <person name="Neulinger S.C."/>
        </authorList>
    </citation>
    <scope>NUCLEOTIDE SEQUENCE [LARGE SCALE GENOMIC DNA]</scope>
    <source>
        <strain evidence="1 2">DSM 16996</strain>
    </source>
</reference>
<sequence length="124" mass="13876">MGKAVTDTKLQLYIRNSLKSIEFARRRMDYIVASTMSSAEISDQIDMCDVLLSEISAVTESIGCLFTNVEPECSRLTRNVDGRIDFDAGMRLRKVAPSEPSAIFSAQTKTIRRVSPTARRPPHH</sequence>
<keyword evidence="2" id="KW-1185">Reference proteome</keyword>
<accession>A0A2S6N3C8</accession>
<protein>
    <submittedName>
        <fullName evidence="1">Uncharacterized protein</fullName>
    </submittedName>
</protein>
<dbReference type="AlphaFoldDB" id="A0A2S6N3C8"/>
<comment type="caution">
    <text evidence="1">The sequence shown here is derived from an EMBL/GenBank/DDBJ whole genome shotgun (WGS) entry which is preliminary data.</text>
</comment>
<evidence type="ECO:0000313" key="1">
    <source>
        <dbReference type="EMBL" id="PPQ29102.1"/>
    </source>
</evidence>
<organism evidence="1 2">
    <name type="scientific">Rhodoblastus sphagnicola</name>
    <dbReference type="NCBI Taxonomy" id="333368"/>
    <lineage>
        <taxon>Bacteria</taxon>
        <taxon>Pseudomonadati</taxon>
        <taxon>Pseudomonadota</taxon>
        <taxon>Alphaproteobacteria</taxon>
        <taxon>Hyphomicrobiales</taxon>
        <taxon>Rhodoblastaceae</taxon>
        <taxon>Rhodoblastus</taxon>
    </lineage>
</organism>
<dbReference type="Proteomes" id="UP000239089">
    <property type="component" value="Unassembled WGS sequence"/>
</dbReference>
<dbReference type="RefSeq" id="WP_146090044.1">
    <property type="nucleotide sequence ID" value="NZ_JACIGC010000071.1"/>
</dbReference>
<name>A0A2S6N3C8_9HYPH</name>